<dbReference type="InterPro" id="IPR014927">
    <property type="entry name" value="PG-bd_2"/>
</dbReference>
<comment type="caution">
    <text evidence="2">The sequence shown here is derived from an EMBL/GenBank/DDBJ whole genome shotgun (WGS) entry which is preliminary data.</text>
</comment>
<dbReference type="Proteomes" id="UP000677016">
    <property type="component" value="Unassembled WGS sequence"/>
</dbReference>
<dbReference type="AlphaFoldDB" id="A0A941D5N3"/>
<gene>
    <name evidence="2" type="ORF">KC207_03435</name>
</gene>
<dbReference type="InterPro" id="IPR029055">
    <property type="entry name" value="Ntn_hydrolases_N"/>
</dbReference>
<dbReference type="Gene3D" id="3.60.20.10">
    <property type="entry name" value="Glutamine Phosphoribosylpyrophosphate, subunit 1, domain 1"/>
    <property type="match status" value="1"/>
</dbReference>
<dbReference type="RefSeq" id="WP_211601491.1">
    <property type="nucleotide sequence ID" value="NZ_JAGSNF010000003.1"/>
</dbReference>
<evidence type="ECO:0000313" key="3">
    <source>
        <dbReference type="Proteomes" id="UP000677016"/>
    </source>
</evidence>
<reference evidence="2" key="1">
    <citation type="submission" date="2021-04" db="EMBL/GenBank/DDBJ databases">
        <title>Phycicoccus avicenniae sp. nov., a novel endophytic actinomycetes isolated from branch of Avicennia mariana.</title>
        <authorList>
            <person name="Tuo L."/>
        </authorList>
    </citation>
    <scope>NUCLEOTIDE SEQUENCE</scope>
    <source>
        <strain evidence="2">BSK3Z-2</strain>
    </source>
</reference>
<evidence type="ECO:0000313" key="2">
    <source>
        <dbReference type="EMBL" id="MBR7742345.1"/>
    </source>
</evidence>
<keyword evidence="3" id="KW-1185">Reference proteome</keyword>
<dbReference type="SUPFAM" id="SSF56235">
    <property type="entry name" value="N-terminal nucleophile aminohydrolases (Ntn hydrolases)"/>
    <property type="match status" value="1"/>
</dbReference>
<accession>A0A941D5N3</accession>
<dbReference type="Pfam" id="PF06267">
    <property type="entry name" value="DUF1028"/>
    <property type="match status" value="1"/>
</dbReference>
<evidence type="ECO:0000259" key="1">
    <source>
        <dbReference type="Pfam" id="PF08823"/>
    </source>
</evidence>
<dbReference type="Pfam" id="PF08823">
    <property type="entry name" value="PG_binding_2"/>
    <property type="match status" value="1"/>
</dbReference>
<sequence length="282" mass="29004">MTFSIAARDGDAWGVAVASKFLAVGSIVPRVGLHGPAVATQAMARVAYLDELEAAVAAGTPVTEALAAAVAGDEGREHRQVGLVAPDGAASYTGSECLHWAGGRSGQDGDTAYAVQGNILVGPRVVEAMESAWHEGAGLPLDHRLLGVLLAGDTEGGDARGRQSAALLVRCPGAGYDGCGVVADLRVDDHDDAPRELARLHSLSTLFFGTPEDVQPLEGSLRGEVTWLLTALGHAPVDDDVAGALEAWAGEANLENRMTPDGVDARVLETLRETAGTSRTAG</sequence>
<dbReference type="PANTHER" id="PTHR39328">
    <property type="entry name" value="BLL2871 PROTEIN"/>
    <property type="match status" value="1"/>
</dbReference>
<dbReference type="InterPro" id="IPR010430">
    <property type="entry name" value="DUF1028"/>
</dbReference>
<proteinExistence type="predicted"/>
<organism evidence="2 3">
    <name type="scientific">Phycicoccus avicenniae</name>
    <dbReference type="NCBI Taxonomy" id="2828860"/>
    <lineage>
        <taxon>Bacteria</taxon>
        <taxon>Bacillati</taxon>
        <taxon>Actinomycetota</taxon>
        <taxon>Actinomycetes</taxon>
        <taxon>Micrococcales</taxon>
        <taxon>Intrasporangiaceae</taxon>
        <taxon>Phycicoccus</taxon>
    </lineage>
</organism>
<dbReference type="PANTHER" id="PTHR39328:SF1">
    <property type="entry name" value="BLL2871 PROTEIN"/>
    <property type="match status" value="1"/>
</dbReference>
<name>A0A941D5N3_9MICO</name>
<protein>
    <submittedName>
        <fullName evidence="2">DUF1028 domain-containing protein</fullName>
    </submittedName>
</protein>
<dbReference type="EMBL" id="JAGSNF010000003">
    <property type="protein sequence ID" value="MBR7742345.1"/>
    <property type="molecule type" value="Genomic_DNA"/>
</dbReference>
<feature type="domain" description="Putative peptidoglycan binding" evidence="1">
    <location>
        <begin position="211"/>
        <end position="270"/>
    </location>
</feature>